<dbReference type="Pfam" id="PF00830">
    <property type="entry name" value="Ribosomal_L28"/>
    <property type="match status" value="1"/>
</dbReference>
<dbReference type="HAMAP" id="MF_00373">
    <property type="entry name" value="Ribosomal_bL28"/>
    <property type="match status" value="1"/>
</dbReference>
<dbReference type="SMR" id="A0A1W5CRF0"/>
<organism evidence="8 9">
    <name type="scientific">Lasallia pustulata</name>
    <dbReference type="NCBI Taxonomy" id="136370"/>
    <lineage>
        <taxon>Eukaryota</taxon>
        <taxon>Fungi</taxon>
        <taxon>Dikarya</taxon>
        <taxon>Ascomycota</taxon>
        <taxon>Pezizomycotina</taxon>
        <taxon>Lecanoromycetes</taxon>
        <taxon>OSLEUM clade</taxon>
        <taxon>Umbilicariomycetidae</taxon>
        <taxon>Umbilicariales</taxon>
        <taxon>Umbilicariaceae</taxon>
        <taxon>Lasallia</taxon>
    </lineage>
</organism>
<dbReference type="InterPro" id="IPR037147">
    <property type="entry name" value="Ribosomal_bL28_sf"/>
</dbReference>
<evidence type="ECO:0000256" key="5">
    <source>
        <dbReference type="ARBA" id="ARBA00037226"/>
    </source>
</evidence>
<dbReference type="PANTHER" id="PTHR13528:SF2">
    <property type="entry name" value="LARGE RIBOSOMAL SUBUNIT PROTEIN BL28M"/>
    <property type="match status" value="1"/>
</dbReference>
<evidence type="ECO:0000256" key="4">
    <source>
        <dbReference type="ARBA" id="ARBA00035269"/>
    </source>
</evidence>
<name>A0A1W5CRF0_9LECA</name>
<evidence type="ECO:0000256" key="1">
    <source>
        <dbReference type="ARBA" id="ARBA00008760"/>
    </source>
</evidence>
<protein>
    <recommendedName>
        <fullName evidence="4">Large ribosomal subunit protein bL28m</fullName>
    </recommendedName>
</protein>
<keyword evidence="9" id="KW-1185">Reference proteome</keyword>
<dbReference type="Proteomes" id="UP000324767">
    <property type="component" value="Unassembled WGS sequence"/>
</dbReference>
<dbReference type="OrthoDB" id="361870at2759"/>
<evidence type="ECO:0000313" key="8">
    <source>
        <dbReference type="EMBL" id="SLM33391.1"/>
    </source>
</evidence>
<accession>A0A1W5CRF0</accession>
<dbReference type="EMBL" id="VXIT01000002">
    <property type="protein sequence ID" value="KAA6414513.1"/>
    <property type="molecule type" value="Genomic_DNA"/>
</dbReference>
<dbReference type="GO" id="GO:0005762">
    <property type="term" value="C:mitochondrial large ribosomal subunit"/>
    <property type="evidence" value="ECO:0007669"/>
    <property type="project" value="TreeGrafter"/>
</dbReference>
<comment type="function">
    <text evidence="5">Component of the mitochondrial ribosome (mitoribosome), a dedicated translation machinery responsible for the synthesis of mitochondrial genome-encoded proteins, including at least some of the essential transmembrane subunits of the mitochondrial respiratory chain. The mitoribosomes are attached to the mitochondrial inner membrane and translation products are cotranslationally integrated into the membrane.</text>
</comment>
<dbReference type="PANTHER" id="PTHR13528">
    <property type="entry name" value="39S RIBOSOMAL PROTEIN L28, MITOCHONDRIAL"/>
    <property type="match status" value="1"/>
</dbReference>
<evidence type="ECO:0000313" key="9">
    <source>
        <dbReference type="Proteomes" id="UP000192927"/>
    </source>
</evidence>
<feature type="compositionally biased region" description="Acidic residues" evidence="6">
    <location>
        <begin position="203"/>
        <end position="220"/>
    </location>
</feature>
<keyword evidence="3" id="KW-0687">Ribonucleoprotein</keyword>
<dbReference type="Proteomes" id="UP000192927">
    <property type="component" value="Unassembled WGS sequence"/>
</dbReference>
<dbReference type="FunFam" id="2.30.170.40:FF:000003">
    <property type="entry name" value="54S ribosomal protein L24"/>
    <property type="match status" value="1"/>
</dbReference>
<evidence type="ECO:0000313" key="10">
    <source>
        <dbReference type="Proteomes" id="UP000324767"/>
    </source>
</evidence>
<dbReference type="InterPro" id="IPR034704">
    <property type="entry name" value="Ribosomal_bL28/bL31-like_sf"/>
</dbReference>
<sequence length="232" mass="27351">MAFRCPFQIARRTFTNSSHQQHRSSTSELARIHKTIPAYPYGPSPWYKQSNFGLYGSTRIQFGNKVSEQNEIKTRRRWRPNIHLKRLWSESLNRFMRVRVHARVMRTIDKVGGLDEYLLGEKAARIKDLGMGGWALRWRIMRTPTVRERFRRQRAEMGLPELETMMLGRHGQVVSGKALEEEIKEYDRELEEEDKRAEKKEEEQAEGDESLGEGFMEEEPVQPADERPRVTM</sequence>
<reference evidence="7 10" key="3">
    <citation type="submission" date="2019-09" db="EMBL/GenBank/DDBJ databases">
        <title>The hologenome of the rock-dwelling lichen Lasallia pustulata.</title>
        <authorList>
            <person name="Greshake Tzovaras B."/>
            <person name="Segers F."/>
            <person name="Bicker A."/>
            <person name="Dal Grande F."/>
            <person name="Otte J."/>
            <person name="Hankeln T."/>
            <person name="Schmitt I."/>
            <person name="Ebersberger I."/>
        </authorList>
    </citation>
    <scope>NUCLEOTIDE SEQUENCE [LARGE SCALE GENOMIC DNA]</scope>
    <source>
        <strain evidence="7">A1-1</strain>
    </source>
</reference>
<reference evidence="9" key="2">
    <citation type="submission" date="2017-03" db="EMBL/GenBank/DDBJ databases">
        <authorList>
            <person name="Sharma R."/>
            <person name="Thines M."/>
        </authorList>
    </citation>
    <scope>NUCLEOTIDE SEQUENCE [LARGE SCALE GENOMIC DNA]</scope>
</reference>
<reference evidence="8" key="1">
    <citation type="submission" date="2017-03" db="EMBL/GenBank/DDBJ databases">
        <authorList>
            <person name="Afonso C.L."/>
            <person name="Miller P.J."/>
            <person name="Scott M.A."/>
            <person name="Spackman E."/>
            <person name="Goraichik I."/>
            <person name="Dimitrov K.M."/>
            <person name="Suarez D.L."/>
            <person name="Swayne D.E."/>
        </authorList>
    </citation>
    <scope>NUCLEOTIDE SEQUENCE [LARGE SCALE GENOMIC DNA]</scope>
</reference>
<dbReference type="EMBL" id="FWEW01000034">
    <property type="protein sequence ID" value="SLM33391.1"/>
    <property type="molecule type" value="Genomic_DNA"/>
</dbReference>
<proteinExistence type="inferred from homology"/>
<comment type="similarity">
    <text evidence="1">Belongs to the bacterial ribosomal protein bL28 family.</text>
</comment>
<dbReference type="AlphaFoldDB" id="A0A1W5CRF0"/>
<evidence type="ECO:0000256" key="3">
    <source>
        <dbReference type="ARBA" id="ARBA00023274"/>
    </source>
</evidence>
<evidence type="ECO:0000256" key="2">
    <source>
        <dbReference type="ARBA" id="ARBA00022980"/>
    </source>
</evidence>
<keyword evidence="2 8" id="KW-0689">Ribosomal protein</keyword>
<dbReference type="Gene3D" id="2.30.170.40">
    <property type="entry name" value="Ribosomal protein L28/L24"/>
    <property type="match status" value="1"/>
</dbReference>
<dbReference type="SUPFAM" id="SSF143800">
    <property type="entry name" value="L28p-like"/>
    <property type="match status" value="1"/>
</dbReference>
<dbReference type="GO" id="GO:0003735">
    <property type="term" value="F:structural constituent of ribosome"/>
    <property type="evidence" value="ECO:0007669"/>
    <property type="project" value="InterPro"/>
</dbReference>
<gene>
    <name evidence="7" type="ORF">FRX48_01262</name>
</gene>
<evidence type="ECO:0000256" key="6">
    <source>
        <dbReference type="SAM" id="MobiDB-lite"/>
    </source>
</evidence>
<dbReference type="InterPro" id="IPR026569">
    <property type="entry name" value="Ribosomal_bL28"/>
</dbReference>
<feature type="compositionally biased region" description="Basic and acidic residues" evidence="6">
    <location>
        <begin position="184"/>
        <end position="202"/>
    </location>
</feature>
<feature type="region of interest" description="Disordered" evidence="6">
    <location>
        <begin position="184"/>
        <end position="232"/>
    </location>
</feature>
<evidence type="ECO:0000313" key="7">
    <source>
        <dbReference type="EMBL" id="KAA6414513.1"/>
    </source>
</evidence>